<evidence type="ECO:0000256" key="9">
    <source>
        <dbReference type="ARBA" id="ARBA00033696"/>
    </source>
</evidence>
<feature type="region of interest" description="Disordered" evidence="12">
    <location>
        <begin position="788"/>
        <end position="900"/>
    </location>
</feature>
<dbReference type="InterPro" id="IPR033379">
    <property type="entry name" value="Acid_Pase_AS"/>
</dbReference>
<protein>
    <recommendedName>
        <fullName evidence="11">Inositol hexakisphosphate and diphosphoinositol-pentakisphosphate kinase</fullName>
        <ecNumber evidence="11">2.7.4.24</ecNumber>
    </recommendedName>
</protein>
<dbReference type="GO" id="GO:0000828">
    <property type="term" value="F:inositol hexakisphosphate kinase activity"/>
    <property type="evidence" value="ECO:0007669"/>
    <property type="project" value="TreeGrafter"/>
</dbReference>
<sequence length="1269" mass="141054">MDKKAKSKAMLEILNRLEDFPEFEIITFGDDCILNQPIEQWPKVDALISFFSDRFPLAKVQAYAQLRKPFVVNDLDKQWDLLDRRKVYRTLAENDIPVPTHIVINRNEEVKPGVMPDWSRDFEAPGFEEHEDYVELDGKRIDKPFVEKPADAENHNICIYYPHTVGGGYKALFRKVGNQASRYYPPPAPDSSKPYTPVRRDTSFIYENFMSTGGTDVKVYTVGPNYAHAEARKSPVVDGRVQRDENGKEERFPVLLTPDEKEIARRVCLAFGQTVCGFDLLRTKGRSYVCDVNGWSFVKNSTKYFDDASVCLRAIILQAVAPEHKATMEATEAADQTTTEHDPNAETMQQQPDESPAEQKKKGKKGQPEPPKEELRAVLAVIRHGDRTPKQKMKMRVKHEPLLQLLKKCTGDRPRKQAKLKTPARLQELLNISRVLYSACMKEGRTFFPDSIHVQGSENALSEGDGSDSPPLAQPRSSFGSKEEWEEEVEQWKQVVSILQEGGHFSGINRKAQLKPLAWEEIPEDQRKPAKDGKEGPTERVTQALLILKFGGVLTHLGKNQAEFLGRDFRMRMYPGGDPNSDGLLRLHSTYRHDLKIYSSDEGRVQITAAAFIKGLLDLETENNQLTPILASLVNKDAKLLDFVTHEVEEDILHAKQKLYNIMTDGHVKGKNKNKEYSTSDTATYDDYERAGPIGYLRRNSNTRVASPIRMPDPRGGSNESKRSSIDAPTSPLSPRGSSPEKTTNSYALMAADRARSLKAARRSIASSAMSAMSAMSSFRNAMLNTLRKGGSDDEKLKAKSPDDEKVKANMRDREYVPESPKSKHNRGQSEDMRVANFAHSETDGEGVPPPRTSEDNPERMLGRMSIDDPDFISRQSSQDAAAEEADRDVSNPPSPPAAWRALEGQDDSTMTIAGRLSSGFAVGSVEGSVSRRPPGVPEEPLKLLRLMIDLIQSLTRQLREKCFRTNVPTHMGSPTTTTWVDTLAATAPRGSMPKGGLAELKDGSVPAGGESFLLMHARWKKLEQDIYHPRKGRYDISKVPDVYDAAKYDAIHNSHLLLDGLEELYRISKRLAEGVVPNEYGTHAHSKLRIGGTIAHSLLVKLLQDMFTTRQESFIGKPESYNNSGGKTTDGETTDAEKGEKGESSLRRDPSGDPSNGDTLDNEEEEEDEDDEGDGEDDGEDEGDGTGAGTSEVESFCAGDGRLFVHVVAAAFIQARNIAFGCHEFDQLLHASHHAVANKTLAAAPLLATATRLMAKGYRAPGMAFPTK</sequence>
<dbReference type="PANTHER" id="PTHR12750:SF9">
    <property type="entry name" value="INOSITOL HEXAKISPHOSPHATE AND DIPHOSPHOINOSITOL-PENTAKISPHOSPHATE KINASE"/>
    <property type="match status" value="1"/>
</dbReference>
<evidence type="ECO:0000256" key="6">
    <source>
        <dbReference type="ARBA" id="ARBA00022741"/>
    </source>
</evidence>
<evidence type="ECO:0000256" key="4">
    <source>
        <dbReference type="ARBA" id="ARBA00022553"/>
    </source>
</evidence>
<dbReference type="InterPro" id="IPR029033">
    <property type="entry name" value="His_PPase_superfam"/>
</dbReference>
<name>A0A7S0I8W7_MICPS</name>
<evidence type="ECO:0000256" key="2">
    <source>
        <dbReference type="ARBA" id="ARBA00005609"/>
    </source>
</evidence>
<feature type="compositionally biased region" description="Basic and acidic residues" evidence="12">
    <location>
        <begin position="853"/>
        <end position="862"/>
    </location>
</feature>
<evidence type="ECO:0000256" key="11">
    <source>
        <dbReference type="RuleBase" id="RU365032"/>
    </source>
</evidence>
<evidence type="ECO:0000256" key="10">
    <source>
        <dbReference type="ARBA" id="ARBA00034629"/>
    </source>
</evidence>
<evidence type="ECO:0000256" key="5">
    <source>
        <dbReference type="ARBA" id="ARBA00022679"/>
    </source>
</evidence>
<dbReference type="GO" id="GO:0032958">
    <property type="term" value="P:inositol phosphate biosynthetic process"/>
    <property type="evidence" value="ECO:0007669"/>
    <property type="project" value="TreeGrafter"/>
</dbReference>
<dbReference type="FunFam" id="3.30.470.20:FF:000036">
    <property type="entry name" value="Inositol hexakisphosphate and diphosphoinositol-pentakisphosphate kinase"/>
    <property type="match status" value="1"/>
</dbReference>
<dbReference type="Pfam" id="PF18086">
    <property type="entry name" value="PPIP5K2_N"/>
    <property type="match status" value="1"/>
</dbReference>
<keyword evidence="6 11" id="KW-0547">Nucleotide-binding</keyword>
<evidence type="ECO:0000256" key="12">
    <source>
        <dbReference type="SAM" id="MobiDB-lite"/>
    </source>
</evidence>
<feature type="compositionally biased region" description="Acidic residues" evidence="12">
    <location>
        <begin position="1161"/>
        <end position="1185"/>
    </location>
</feature>
<comment type="subcellular location">
    <subcellularLocation>
        <location evidence="1 11">Cytoplasm</location>
        <location evidence="1 11">Cytosol</location>
    </subcellularLocation>
</comment>
<feature type="domain" description="VIP1 N-terminal" evidence="13">
    <location>
        <begin position="1"/>
        <end position="83"/>
    </location>
</feature>
<feature type="compositionally biased region" description="Basic and acidic residues" evidence="12">
    <location>
        <begin position="1136"/>
        <end position="1152"/>
    </location>
</feature>
<dbReference type="GO" id="GO:0033857">
    <property type="term" value="F:5-diphosphoinositol pentakisphosphate 1-kinase activity"/>
    <property type="evidence" value="ECO:0007669"/>
    <property type="project" value="TreeGrafter"/>
</dbReference>
<dbReference type="Gene3D" id="3.40.50.1240">
    <property type="entry name" value="Phosphoglycerate mutase-like"/>
    <property type="match status" value="1"/>
</dbReference>
<feature type="compositionally biased region" description="Polar residues" evidence="12">
    <location>
        <begin position="727"/>
        <end position="746"/>
    </location>
</feature>
<keyword evidence="8 11" id="KW-0067">ATP-binding</keyword>
<evidence type="ECO:0000259" key="13">
    <source>
        <dbReference type="Pfam" id="PF18086"/>
    </source>
</evidence>
<feature type="region of interest" description="Disordered" evidence="12">
    <location>
        <begin position="1115"/>
        <end position="1194"/>
    </location>
</feature>
<dbReference type="PANTHER" id="PTHR12750">
    <property type="entry name" value="DIPHOSPHOINOSITOL PENTAKISPHOSPHATE KINASE"/>
    <property type="match status" value="1"/>
</dbReference>
<feature type="region of interest" description="Disordered" evidence="12">
    <location>
        <begin position="327"/>
        <end position="374"/>
    </location>
</feature>
<reference evidence="14" key="1">
    <citation type="submission" date="2021-01" db="EMBL/GenBank/DDBJ databases">
        <authorList>
            <person name="Corre E."/>
            <person name="Pelletier E."/>
            <person name="Niang G."/>
            <person name="Scheremetjew M."/>
            <person name="Finn R."/>
            <person name="Kale V."/>
            <person name="Holt S."/>
            <person name="Cochrane G."/>
            <person name="Meng A."/>
            <person name="Brown T."/>
            <person name="Cohen L."/>
        </authorList>
    </citation>
    <scope>NUCLEOTIDE SEQUENCE</scope>
    <source>
        <strain evidence="14">CCMP1723</strain>
    </source>
</reference>
<feature type="compositionally biased region" description="Basic and acidic residues" evidence="12">
    <location>
        <begin position="524"/>
        <end position="538"/>
    </location>
</feature>
<evidence type="ECO:0000256" key="8">
    <source>
        <dbReference type="ARBA" id="ARBA00022840"/>
    </source>
</evidence>
<evidence type="ECO:0000313" key="14">
    <source>
        <dbReference type="EMBL" id="CAD8514394.1"/>
    </source>
</evidence>
<keyword evidence="3 11" id="KW-0963">Cytoplasm</keyword>
<dbReference type="Pfam" id="PF00328">
    <property type="entry name" value="His_Phos_2"/>
    <property type="match status" value="2"/>
</dbReference>
<comment type="similarity">
    <text evidence="2 11">Belongs to the histidine acid phosphatase family. VIP1 subfamily.</text>
</comment>
<dbReference type="Gene3D" id="3.30.470.20">
    <property type="entry name" value="ATP-grasp fold, B domain"/>
    <property type="match status" value="1"/>
</dbReference>
<comment type="function">
    <text evidence="11">Bifunctional inositol kinase that acts in concert with the IP6K kinases to synthesize the diphosphate group-containing inositol pyrophosphates diphosphoinositol pentakisphosphate, PP-InsP5, and bis-diphosphoinositol tetrakisphosphate, (PP)2-InsP4. PP-InsP5 and (PP)2-InsP4, also respectively called InsP7 and InsP8, may regulate a variety of cellular processes, including apoptosis, vesicle trafficking, cytoskeletal dynamics, and exocytosis. Phosphorylates inositol hexakisphosphate (InsP6).</text>
</comment>
<comment type="catalytic activity">
    <reaction evidence="9">
        <text>5-diphospho-1D-myo-inositol 1,2,3,4,6-pentakisphosphate + ATP + H(+) = 1,5-bis(diphospho)-1D-myo-inositol 2,3,4,6-tetrakisphosphate + ADP</text>
        <dbReference type="Rhea" id="RHEA:10276"/>
        <dbReference type="ChEBI" id="CHEBI:15378"/>
        <dbReference type="ChEBI" id="CHEBI:30616"/>
        <dbReference type="ChEBI" id="CHEBI:58628"/>
        <dbReference type="ChEBI" id="CHEBI:77983"/>
        <dbReference type="ChEBI" id="CHEBI:456216"/>
        <dbReference type="EC" id="2.7.4.24"/>
    </reaction>
    <physiologicalReaction direction="left-to-right" evidence="9">
        <dbReference type="Rhea" id="RHEA:10277"/>
    </physiologicalReaction>
</comment>
<feature type="compositionally biased region" description="Basic and acidic residues" evidence="12">
    <location>
        <begin position="790"/>
        <end position="817"/>
    </location>
</feature>
<keyword evidence="4" id="KW-0597">Phosphoprotein</keyword>
<dbReference type="SUPFAM" id="SSF56059">
    <property type="entry name" value="Glutathione synthetase ATP-binding domain-like"/>
    <property type="match status" value="1"/>
</dbReference>
<dbReference type="AlphaFoldDB" id="A0A7S0I8W7"/>
<evidence type="ECO:0000256" key="1">
    <source>
        <dbReference type="ARBA" id="ARBA00004514"/>
    </source>
</evidence>
<dbReference type="GO" id="GO:0005829">
    <property type="term" value="C:cytosol"/>
    <property type="evidence" value="ECO:0007669"/>
    <property type="project" value="UniProtKB-SubCell"/>
</dbReference>
<gene>
    <name evidence="14" type="ORF">MCOM1403_LOCUS1819</name>
</gene>
<dbReference type="GO" id="GO:0006020">
    <property type="term" value="P:inositol metabolic process"/>
    <property type="evidence" value="ECO:0007669"/>
    <property type="project" value="TreeGrafter"/>
</dbReference>
<keyword evidence="7 11" id="KW-0418">Kinase</keyword>
<dbReference type="SUPFAM" id="SSF53254">
    <property type="entry name" value="Phosphoglycerate mutase-like"/>
    <property type="match status" value="1"/>
</dbReference>
<feature type="region of interest" description="Disordered" evidence="12">
    <location>
        <begin position="699"/>
        <end position="746"/>
    </location>
</feature>
<dbReference type="InterPro" id="IPR037446">
    <property type="entry name" value="His_Pase_VIP1"/>
</dbReference>
<dbReference type="PROSITE" id="PS00616">
    <property type="entry name" value="HIS_ACID_PHOSPHAT_1"/>
    <property type="match status" value="1"/>
</dbReference>
<dbReference type="Gene3D" id="3.40.50.11950">
    <property type="match status" value="1"/>
</dbReference>
<evidence type="ECO:0000256" key="3">
    <source>
        <dbReference type="ARBA" id="ARBA00022490"/>
    </source>
</evidence>
<dbReference type="EC" id="2.7.4.24" evidence="11"/>
<organism evidence="14">
    <name type="scientific">Micromonas pusilla</name>
    <name type="common">Picoplanktonic green alga</name>
    <name type="synonym">Chromulina pusilla</name>
    <dbReference type="NCBI Taxonomy" id="38833"/>
    <lineage>
        <taxon>Eukaryota</taxon>
        <taxon>Viridiplantae</taxon>
        <taxon>Chlorophyta</taxon>
        <taxon>Mamiellophyceae</taxon>
        <taxon>Mamiellales</taxon>
        <taxon>Mamiellaceae</taxon>
        <taxon>Micromonas</taxon>
    </lineage>
</organism>
<evidence type="ECO:0000256" key="7">
    <source>
        <dbReference type="ARBA" id="ARBA00022777"/>
    </source>
</evidence>
<feature type="compositionally biased region" description="Low complexity" evidence="12">
    <location>
        <begin position="328"/>
        <end position="337"/>
    </location>
</feature>
<dbReference type="InterPro" id="IPR000560">
    <property type="entry name" value="His_Pase_clade-2"/>
</dbReference>
<dbReference type="GO" id="GO:0005524">
    <property type="term" value="F:ATP binding"/>
    <property type="evidence" value="ECO:0007669"/>
    <property type="project" value="UniProtKB-KW"/>
</dbReference>
<dbReference type="InterPro" id="IPR040557">
    <property type="entry name" value="VIP1_N"/>
</dbReference>
<keyword evidence="5 11" id="KW-0808">Transferase</keyword>
<dbReference type="CDD" id="cd07061">
    <property type="entry name" value="HP_HAP_like"/>
    <property type="match status" value="1"/>
</dbReference>
<feature type="region of interest" description="Disordered" evidence="12">
    <location>
        <begin position="519"/>
        <end position="538"/>
    </location>
</feature>
<accession>A0A7S0I8W7</accession>
<feature type="region of interest" description="Disordered" evidence="12">
    <location>
        <begin position="457"/>
        <end position="484"/>
    </location>
</feature>
<dbReference type="EMBL" id="HBEQ01002305">
    <property type="protein sequence ID" value="CAD8514394.1"/>
    <property type="molecule type" value="Transcribed_RNA"/>
</dbReference>
<proteinExistence type="inferred from homology"/>
<comment type="catalytic activity">
    <reaction evidence="10">
        <text>1D-myo-inositol hexakisphosphate + ATP = 1-diphospho-1D-myo-inositol 2,3,4,5,6-pentakisphosphate + ADP</text>
        <dbReference type="Rhea" id="RHEA:37459"/>
        <dbReference type="ChEBI" id="CHEBI:30616"/>
        <dbReference type="ChEBI" id="CHEBI:58130"/>
        <dbReference type="ChEBI" id="CHEBI:74946"/>
        <dbReference type="ChEBI" id="CHEBI:456216"/>
        <dbReference type="EC" id="2.7.4.24"/>
    </reaction>
    <physiologicalReaction direction="left-to-right" evidence="10">
        <dbReference type="Rhea" id="RHEA:37460"/>
    </physiologicalReaction>
</comment>